<feature type="transmembrane region" description="Helical" evidence="14">
    <location>
        <begin position="403"/>
        <end position="425"/>
    </location>
</feature>
<dbReference type="HOGENOM" id="CLU_356960_0_0_1"/>
<evidence type="ECO:0000259" key="15">
    <source>
        <dbReference type="PROSITE" id="PS50255"/>
    </source>
</evidence>
<dbReference type="Pfam" id="PF00173">
    <property type="entry name" value="Cyt-b5"/>
    <property type="match status" value="1"/>
</dbReference>
<feature type="transmembrane region" description="Helical" evidence="14">
    <location>
        <begin position="546"/>
        <end position="566"/>
    </location>
</feature>
<dbReference type="InterPro" id="IPR005804">
    <property type="entry name" value="FA_desaturase_dom"/>
</dbReference>
<dbReference type="InterPro" id="IPR015876">
    <property type="entry name" value="Acyl-CoA_DS"/>
</dbReference>
<dbReference type="dictyBase" id="DDB_G0273105">
    <property type="gene designation" value="scdB-1"/>
</dbReference>
<feature type="transmembrane region" description="Helical" evidence="14">
    <location>
        <begin position="84"/>
        <end position="101"/>
    </location>
</feature>
<dbReference type="PRINTS" id="PR00075">
    <property type="entry name" value="FACDDSATRASE"/>
</dbReference>
<dbReference type="GO" id="GO:0020037">
    <property type="term" value="F:heme binding"/>
    <property type="evidence" value="ECO:0007669"/>
    <property type="project" value="InterPro"/>
</dbReference>
<dbReference type="InterPro" id="IPR001522">
    <property type="entry name" value="FADS-1_CS"/>
</dbReference>
<dbReference type="Reactome" id="R-DDI-75105">
    <property type="pathway name" value="Fatty acyl-CoA biosynthesis"/>
</dbReference>
<dbReference type="EMBL" id="AAFI02000011">
    <property type="protein sequence ID" value="EAL70609.1"/>
    <property type="molecule type" value="Genomic_DNA"/>
</dbReference>
<evidence type="ECO:0000256" key="12">
    <source>
        <dbReference type="ARBA" id="ARBA00023136"/>
    </source>
</evidence>
<dbReference type="PaxDb" id="44689-DDB0238336"/>
<dbReference type="RefSeq" id="XP_644535.1">
    <property type="nucleotide sequence ID" value="XM_639443.1"/>
</dbReference>
<gene>
    <name evidence="17" type="ORF">DDB_G0273105</name>
    <name evidence="16" type="ORF">DDB_G0273837</name>
</gene>
<dbReference type="GO" id="GO:0004768">
    <property type="term" value="F:stearoyl-CoA 9-desaturase activity"/>
    <property type="evidence" value="ECO:0000250"/>
    <property type="project" value="dictyBase"/>
</dbReference>
<evidence type="ECO:0000256" key="14">
    <source>
        <dbReference type="SAM" id="Phobius"/>
    </source>
</evidence>
<evidence type="ECO:0000256" key="3">
    <source>
        <dbReference type="ARBA" id="ARBA00022516"/>
    </source>
</evidence>
<dbReference type="GeneID" id="8618815"/>
<dbReference type="CDD" id="cd03505">
    <property type="entry name" value="Delta9-FADS-like"/>
    <property type="match status" value="1"/>
</dbReference>
<sequence length="786" mass="90078">MGKGSGAPLKEKVYPSVMYGNIKPIRKQPKSLPKELTIDQILQSLPKEVFETSNFKSACSLLITILFIGLSATFITLMPSYLTPIGWMLMGASVTGLMVIGNDCIHKTFSKNPLVNSIIGTIVMLPLLYPFQSYKISEKNNAEKKSTAVLNGEQFKINAHTTTESTNPIRQWATGKFFWILSIINWSENYFSTKNLSDKKDKTKAIVSIAIVYIFGFIFFPMMFKFVGVSGFLNYWFAPWLVLHFLLSTASLLPSIPFYEELQVASKLEKSNNNNNNNKGDKKSSEVEKYLVHITYPQWFEFIVKDINFSLPRQIAVSIPHYNLRKAYNSFKKSWGEYIYECTFETELFKELIIRSENFSNEIFSPFDSAPLVPDQEKKAEATAEAVSNSRTSRTVKEFLKSINWLHVIILIGIPFIGLYGLINVECSLKTFIWSFIYYHFTGMGITAGYHRLWAHKAYSAVLPVRIILLLFGAGAVEGSCRWWSRDHRAHHRYLDTDKDPYSASLGFWHSHFIWLMFKQDPKKIGRANIDDLNADPWVMWQHKHYIKIATFMGLVFPTLVAGLGWGDWAGGYFYSGVLRLVTVQHSTFLVNSLAHYLGDSPYDDEHTPKDSVVTAILTFGEGYHNFHHEFPNDYRNAYKFYQYDPTKWLISAMYYLGLAYDLKTFSKNEIEKGMIQMHQKHLDAKKQSIYWGINKEDLPSMTIDEFNNLVEKENKKLMIINKTVLDVESFVNDHPGGLAYIKMGIGKDATSMFTGEVYAHSNAAKNLLCQFSIAKIVDNHDKKQQ</sequence>
<keyword evidence="4" id="KW-0349">Heme</keyword>
<dbReference type="eggNOG" id="KOG0537">
    <property type="taxonomic scope" value="Eukaryota"/>
</dbReference>
<dbReference type="GO" id="GO:0005789">
    <property type="term" value="C:endoplasmic reticulum membrane"/>
    <property type="evidence" value="ECO:0000250"/>
    <property type="project" value="dictyBase"/>
</dbReference>
<keyword evidence="11" id="KW-0443">Lipid metabolism</keyword>
<feature type="transmembrane region" description="Helical" evidence="14">
    <location>
        <begin position="431"/>
        <end position="451"/>
    </location>
</feature>
<dbReference type="InterPro" id="IPR036400">
    <property type="entry name" value="Cyt_B5-like_heme/steroid_sf"/>
</dbReference>
<evidence type="ECO:0000256" key="11">
    <source>
        <dbReference type="ARBA" id="ARBA00023098"/>
    </source>
</evidence>
<evidence type="ECO:0000256" key="2">
    <source>
        <dbReference type="ARBA" id="ARBA00009295"/>
    </source>
</evidence>
<evidence type="ECO:0000256" key="7">
    <source>
        <dbReference type="ARBA" id="ARBA00022832"/>
    </source>
</evidence>
<dbReference type="STRING" id="44689.Q556T4"/>
<feature type="transmembrane region" description="Helical" evidence="14">
    <location>
        <begin position="458"/>
        <end position="477"/>
    </location>
</feature>
<evidence type="ECO:0000256" key="10">
    <source>
        <dbReference type="ARBA" id="ARBA00023004"/>
    </source>
</evidence>
<comment type="caution">
    <text evidence="16">The sequence shown here is derived from an EMBL/GenBank/DDBJ whole genome shotgun (WGS) entry which is preliminary data.</text>
</comment>
<dbReference type="VEuPathDB" id="AmoebaDB:DDB_G0273837"/>
<keyword evidence="3" id="KW-0444">Lipid biosynthesis</keyword>
<dbReference type="SMART" id="SM01117">
    <property type="entry name" value="Cyt-b5"/>
    <property type="match status" value="1"/>
</dbReference>
<organism evidence="16 18">
    <name type="scientific">Dictyostelium discoideum</name>
    <name type="common">Social amoeba</name>
    <dbReference type="NCBI Taxonomy" id="44689"/>
    <lineage>
        <taxon>Eukaryota</taxon>
        <taxon>Amoebozoa</taxon>
        <taxon>Evosea</taxon>
        <taxon>Eumycetozoa</taxon>
        <taxon>Dictyostelia</taxon>
        <taxon>Dictyosteliales</taxon>
        <taxon>Dictyosteliaceae</taxon>
        <taxon>Dictyostelium</taxon>
    </lineage>
</organism>
<feature type="transmembrane region" description="Helical" evidence="14">
    <location>
        <begin position="205"/>
        <end position="224"/>
    </location>
</feature>
<dbReference type="GO" id="GO:0006636">
    <property type="term" value="P:unsaturated fatty acid biosynthetic process"/>
    <property type="evidence" value="ECO:0000318"/>
    <property type="project" value="GO_Central"/>
</dbReference>
<dbReference type="PROSITE" id="PS50255">
    <property type="entry name" value="CYTOCHROME_B5_2"/>
    <property type="match status" value="1"/>
</dbReference>
<accession>Q86AK4</accession>
<evidence type="ECO:0000256" key="8">
    <source>
        <dbReference type="ARBA" id="ARBA00022989"/>
    </source>
</evidence>
<evidence type="ECO:0000256" key="4">
    <source>
        <dbReference type="ARBA" id="ARBA00022617"/>
    </source>
</evidence>
<keyword evidence="18" id="KW-1185">Reference proteome</keyword>
<keyword evidence="13" id="KW-0275">Fatty acid biosynthesis</keyword>
<dbReference type="PANTHER" id="PTHR11351">
    <property type="entry name" value="ACYL-COA DESATURASE"/>
    <property type="match status" value="1"/>
</dbReference>
<keyword evidence="6" id="KW-0479">Metal-binding</keyword>
<dbReference type="eggNOG" id="KOG1600">
    <property type="taxonomic scope" value="Eukaryota"/>
</dbReference>
<evidence type="ECO:0000313" key="16">
    <source>
        <dbReference type="EMBL" id="EAL70609.1"/>
    </source>
</evidence>
<evidence type="ECO:0000313" key="18">
    <source>
        <dbReference type="Proteomes" id="UP000002195"/>
    </source>
</evidence>
<dbReference type="SUPFAM" id="SSF55856">
    <property type="entry name" value="Cytochrome b5-like heme/steroid binding domain"/>
    <property type="match status" value="1"/>
</dbReference>
<keyword evidence="10" id="KW-0408">Iron</keyword>
<dbReference type="RefSeq" id="XP_644715.1">
    <property type="nucleotide sequence ID" value="XM_639623.1"/>
</dbReference>
<accession>Q556T4</accession>
<evidence type="ECO:0000256" key="5">
    <source>
        <dbReference type="ARBA" id="ARBA00022692"/>
    </source>
</evidence>
<feature type="domain" description="Cytochrome b5 heme-binding" evidence="15">
    <location>
        <begin position="699"/>
        <end position="778"/>
    </location>
</feature>
<dbReference type="KEGG" id="ddi:DDB_G0273837"/>
<dbReference type="PANTHER" id="PTHR11351:SF31">
    <property type="entry name" value="DESATURASE 1, ISOFORM A-RELATED"/>
    <property type="match status" value="1"/>
</dbReference>
<reference evidence="16 18" key="1">
    <citation type="journal article" date="2002" name="Nature">
        <title>Sequence and analysis of chromosome 2 of Dictyostelium discoideum.</title>
        <authorList>
            <consortium name="Dictyostelium Genome Sequencing Consortium"/>
            <person name="Glockner G."/>
            <person name="Eichinger L."/>
            <person name="Szafranski K."/>
            <person name="Pachebat J.A."/>
            <person name="Bankier A.T."/>
            <person name="Dear P.H."/>
            <person name="Lehmann R."/>
            <person name="Baumgart C."/>
            <person name="Parra G."/>
            <person name="Abril J.F."/>
            <person name="Guigo R."/>
            <person name="Kumpf K."/>
            <person name="Tunggal B."/>
            <person name="Cox E."/>
            <person name="Quail M.A."/>
            <person name="Platzer M."/>
            <person name="Rosenthal A."/>
            <person name="Noegel A.A."/>
        </authorList>
    </citation>
    <scope>NUCLEOTIDE SEQUENCE [LARGE SCALE GENOMIC DNA]</scope>
    <source>
        <strain evidence="16 18">AX4</strain>
    </source>
</reference>
<dbReference type="OMA" id="EYIYECT"/>
<dbReference type="PROSITE" id="PS00191">
    <property type="entry name" value="CYTOCHROME_B5_1"/>
    <property type="match status" value="1"/>
</dbReference>
<reference evidence="16" key="3">
    <citation type="submission" date="2009-08" db="EMBL/GenBank/DDBJ databases">
        <authorList>
            <consortium name="The Dictyostelium discoideum Sequencing Consortium"/>
            <person name="Eichinger L."/>
            <person name="Pachebat J.A."/>
            <person name="Gloeckner G."/>
            <person name="Rajandream M.-A."/>
            <person name="Sucgang R."/>
            <person name="Song J."/>
            <person name="Cox E.C."/>
            <person name="Tunggal B."/>
            <person name="Szafranski K."/>
            <person name="Konfortov B.A."/>
            <person name="Farbrother P."/>
            <person name="Bankier A.T."/>
            <person name="Lehmann R."/>
            <person name="Hamlin N."/>
            <person name="Xu Q."/>
            <person name="Davies R."/>
            <person name="Gaudet P."/>
            <person name="Fey P."/>
            <person name="Pilcher K."/>
            <person name="Chen G."/>
            <person name="Saunders D."/>
            <person name="Sodergren E."/>
            <person name="Davis P."/>
            <person name="Nie X."/>
            <person name="Kerhornou A."/>
            <person name="Hemphill L."/>
            <person name="Bason N."/>
            <person name="Berriman M."/>
            <person name="Desany B."/>
            <person name="Churcher C."/>
            <person name="Cooper J."/>
            <person name="van Driessche N."/>
            <person name="Cronin A."/>
            <person name="Goodhead I."/>
            <person name="Muzny D."/>
            <person name="Hall N."/>
            <person name="Harper D."/>
            <person name="Lindsay R."/>
            <person name="Hauser H."/>
            <person name="James K."/>
            <person name="Quiles M."/>
            <person name="Buchrieser C."/>
            <person name="Wardroper A."/>
            <person name="Thangavelu M."/>
            <person name="Johnson D."/>
            <person name="Knights A."/>
            <person name="Loulseged H."/>
            <person name="Mungall K."/>
            <person name="Price C."/>
            <person name="Ma J."/>
            <person name="Quail M."/>
            <person name="Hernandez J."/>
            <person name="Rabbinowitsch E."/>
            <person name="Steffen D."/>
            <person name="Sanders M."/>
            <person name="Weinstock G."/>
            <person name="Sharp S."/>
            <person name="Just E."/>
            <person name="Shaulsky G."/>
            <person name="Simmonds M."/>
            <person name="Tivey A."/>
            <person name="White B."/>
            <person name="Walker D."/>
            <person name="Woodward J."/>
            <person name="Winckler T."/>
            <person name="Schleicher M."/>
            <person name="Rosenthal A."/>
            <person name="Rivero F."/>
            <person name="Chisholm R.L."/>
            <person name="Gibbs R."/>
            <person name="Loomis W.F."/>
            <person name="Platzer M."/>
            <person name="Kay R.R."/>
            <person name="Williams J."/>
            <person name="Dear P.H."/>
            <person name="Noegel A.A."/>
            <person name="Barrell B."/>
            <person name="Kuspa A."/>
        </authorList>
    </citation>
    <scope>NUCLEOTIDE SEQUENCE</scope>
    <source>
        <strain evidence="16">AX4</strain>
    </source>
</reference>
<dbReference type="dictyBase" id="DDB_G0273837">
    <property type="gene designation" value="scdB-2"/>
</dbReference>
<dbReference type="KEGG" id="ddi:DDB_G0273105"/>
<proteinExistence type="inferred from homology"/>
<keyword evidence="5 14" id="KW-0812">Transmembrane</keyword>
<comment type="similarity">
    <text evidence="2">Belongs to the fatty acid desaturase type 1 family.</text>
</comment>
<reference evidence="16 18" key="2">
    <citation type="journal article" date="2005" name="Nature">
        <title>The genome of the social amoeba Dictyostelium discoideum.</title>
        <authorList>
            <consortium name="The Dictyostelium discoideum Sequencing Consortium"/>
            <person name="Eichinger L."/>
            <person name="Pachebat J.A."/>
            <person name="Glockner G."/>
            <person name="Rajandream M.A."/>
            <person name="Sucgang R."/>
            <person name="Berriman M."/>
            <person name="Song J."/>
            <person name="Olsen R."/>
            <person name="Szafranski K."/>
            <person name="Xu Q."/>
            <person name="Tunggal B."/>
            <person name="Kummerfeld S."/>
            <person name="Madera M."/>
            <person name="Konfortov B.A."/>
            <person name="Rivero F."/>
            <person name="Bankier A.T."/>
            <person name="Lehmann R."/>
            <person name="Hamlin N."/>
            <person name="Davies R."/>
            <person name="Gaudet P."/>
            <person name="Fey P."/>
            <person name="Pilcher K."/>
            <person name="Chen G."/>
            <person name="Saunders D."/>
            <person name="Sodergren E."/>
            <person name="Davis P."/>
            <person name="Kerhornou A."/>
            <person name="Nie X."/>
            <person name="Hall N."/>
            <person name="Anjard C."/>
            <person name="Hemphill L."/>
            <person name="Bason N."/>
            <person name="Farbrother P."/>
            <person name="Desany B."/>
            <person name="Just E."/>
            <person name="Morio T."/>
            <person name="Rost R."/>
            <person name="Churcher C."/>
            <person name="Cooper J."/>
            <person name="Haydock S."/>
            <person name="van Driessche N."/>
            <person name="Cronin A."/>
            <person name="Goodhead I."/>
            <person name="Muzny D."/>
            <person name="Mourier T."/>
            <person name="Pain A."/>
            <person name="Lu M."/>
            <person name="Harper D."/>
            <person name="Lindsay R."/>
            <person name="Hauser H."/>
            <person name="James K."/>
            <person name="Quiles M."/>
            <person name="Madan Babu M."/>
            <person name="Saito T."/>
            <person name="Buchrieser C."/>
            <person name="Wardroper A."/>
            <person name="Felder M."/>
            <person name="Thangavelu M."/>
            <person name="Johnson D."/>
            <person name="Knights A."/>
            <person name="Loulseged H."/>
            <person name="Mungall K."/>
            <person name="Oliver K."/>
            <person name="Price C."/>
            <person name="Quail M.A."/>
            <person name="Urushihara H."/>
            <person name="Hernandez J."/>
            <person name="Rabbinowitsch E."/>
            <person name="Steffen D."/>
            <person name="Sanders M."/>
            <person name="Ma J."/>
            <person name="Kohara Y."/>
            <person name="Sharp S."/>
            <person name="Simmonds M."/>
            <person name="Spiegler S."/>
            <person name="Tivey A."/>
            <person name="Sugano S."/>
            <person name="White B."/>
            <person name="Walker D."/>
            <person name="Woodward J."/>
            <person name="Winckler T."/>
            <person name="Tanaka Y."/>
            <person name="Shaulsky G."/>
            <person name="Schleicher M."/>
            <person name="Weinstock G."/>
            <person name="Rosenthal A."/>
            <person name="Cox E.C."/>
            <person name="Chisholm R.L."/>
            <person name="Gibbs R."/>
            <person name="Loomis W.F."/>
            <person name="Platzer M."/>
            <person name="Kay R.R."/>
            <person name="Williams J."/>
            <person name="Dear P.H."/>
            <person name="Noegel A.A."/>
            <person name="Barrell B."/>
            <person name="Kuspa A."/>
        </authorList>
    </citation>
    <scope>NUCLEOTIDE SEQUENCE [LARGE SCALE GENOMIC DNA]</scope>
    <source>
        <strain evidence="16 18">AX4</strain>
    </source>
</reference>
<dbReference type="PROSITE" id="PS00476">
    <property type="entry name" value="FATTY_ACID_DESATUR_1"/>
    <property type="match status" value="1"/>
</dbReference>
<dbReference type="AlphaFoldDB" id="Q556T4"/>
<feature type="transmembrane region" description="Helical" evidence="14">
    <location>
        <begin position="236"/>
        <end position="259"/>
    </location>
</feature>
<evidence type="ECO:0000256" key="6">
    <source>
        <dbReference type="ARBA" id="ARBA00022723"/>
    </source>
</evidence>
<feature type="transmembrane region" description="Helical" evidence="14">
    <location>
        <begin position="58"/>
        <end position="78"/>
    </location>
</feature>
<keyword evidence="7" id="KW-0276">Fatty acid metabolism</keyword>
<dbReference type="Pfam" id="PF00487">
    <property type="entry name" value="FA_desaturase"/>
    <property type="match status" value="2"/>
</dbReference>
<comment type="subcellular location">
    <subcellularLocation>
        <location evidence="1">Membrane</location>
        <topology evidence="1">Multi-pass membrane protein</topology>
    </subcellularLocation>
</comment>
<dbReference type="GeneID" id="8619161"/>
<dbReference type="InterPro" id="IPR001199">
    <property type="entry name" value="Cyt_B5-like_heme/steroid-bd"/>
</dbReference>
<evidence type="ECO:0000256" key="13">
    <source>
        <dbReference type="ARBA" id="ARBA00023160"/>
    </source>
</evidence>
<keyword evidence="8 14" id="KW-1133">Transmembrane helix</keyword>
<keyword evidence="9" id="KW-0560">Oxidoreductase</keyword>
<protein>
    <submittedName>
        <fullName evidence="16">Delta 9 fatty acid desaturase</fullName>
    </submittedName>
</protein>
<name>Q556T4_DICDI</name>
<evidence type="ECO:0000313" key="17">
    <source>
        <dbReference type="EMBL" id="EAL70770.1"/>
    </source>
</evidence>
<dbReference type="SMR" id="Q556T4"/>
<keyword evidence="12 14" id="KW-0472">Membrane</keyword>
<evidence type="ECO:0000256" key="9">
    <source>
        <dbReference type="ARBA" id="ARBA00023002"/>
    </source>
</evidence>
<dbReference type="EMBL" id="AAFI02000009">
    <property type="protein sequence ID" value="EAL70770.1"/>
    <property type="molecule type" value="Genomic_DNA"/>
</dbReference>
<dbReference type="Gene3D" id="3.10.120.10">
    <property type="entry name" value="Cytochrome b5-like heme/steroid binding domain"/>
    <property type="match status" value="1"/>
</dbReference>
<dbReference type="FunCoup" id="Q556T4">
    <property type="interactions" value="109"/>
</dbReference>
<dbReference type="InterPro" id="IPR018506">
    <property type="entry name" value="Cyt_B5_heme-BS"/>
</dbReference>
<feature type="transmembrane region" description="Helical" evidence="14">
    <location>
        <begin position="113"/>
        <end position="131"/>
    </location>
</feature>
<evidence type="ECO:0000256" key="1">
    <source>
        <dbReference type="ARBA" id="ARBA00004141"/>
    </source>
</evidence>
<dbReference type="GO" id="GO:0005506">
    <property type="term" value="F:iron ion binding"/>
    <property type="evidence" value="ECO:0000318"/>
    <property type="project" value="GO_Central"/>
</dbReference>
<dbReference type="Proteomes" id="UP000002195">
    <property type="component" value="Unassembled WGS sequence"/>
</dbReference>